<keyword evidence="6 7" id="KW-0139">CF(1)</keyword>
<dbReference type="KEGG" id="mcm:MCAL160_0354"/>
<protein>
    <recommendedName>
        <fullName evidence="7">ATP synthase epsilon chain</fullName>
    </recommendedName>
    <alternativeName>
        <fullName evidence="7">ATP synthase F1 sector epsilon subunit</fullName>
    </alternativeName>
    <alternativeName>
        <fullName evidence="7">F-ATPase epsilon subunit</fullName>
    </alternativeName>
</protein>
<reference evidence="9" key="4">
    <citation type="submission" date="2024-06" db="EMBL/GenBank/DDBJ databases">
        <authorList>
            <consortium name="Mycoplasma californicum genome sequencing consortium"/>
            <person name="Hata E."/>
            <person name="Tanaka K."/>
            <person name="Tamamura Y."/>
        </authorList>
    </citation>
    <scope>NUCLEOTIDE SEQUENCE</scope>
    <source>
        <strain evidence="9">HAZ160_1</strain>
    </source>
</reference>
<feature type="domain" description="ATP synthase F1 complex delta/epsilon subunit N-terminal" evidence="8">
    <location>
        <begin position="29"/>
        <end position="108"/>
    </location>
</feature>
<accession>A0AAT9F7V3</accession>
<sequence>MRLTHVTNHIKLNKYLLQTEKMTQNKTTHLFISTPTGVFFEGDVELVILSTISGGNITLMPNRTQFMSNIAVGKLLINSVGHPEHKVCAIGGGIVYADAKQIKIITDDIVYDKDIVLSWAEQQRDNALEHMKSATADEYAKYEAQLRKAISKINIYNGQK</sequence>
<evidence type="ECO:0000256" key="1">
    <source>
        <dbReference type="ARBA" id="ARBA00004184"/>
    </source>
</evidence>
<evidence type="ECO:0000256" key="3">
    <source>
        <dbReference type="ARBA" id="ARBA00022448"/>
    </source>
</evidence>
<keyword evidence="5 7" id="KW-0472">Membrane</keyword>
<comment type="subunit">
    <text evidence="7">F-type ATPases have 2 components, CF(1) - the catalytic core - and CF(0) - the membrane proton channel. CF(1) has five subunits: alpha(3), beta(3), gamma(1), delta(1), epsilon(1). CF(0) has three main subunits: a, b and c.</text>
</comment>
<dbReference type="GO" id="GO:0005524">
    <property type="term" value="F:ATP binding"/>
    <property type="evidence" value="ECO:0007669"/>
    <property type="project" value="UniProtKB-UniRule"/>
</dbReference>
<evidence type="ECO:0000313" key="9">
    <source>
        <dbReference type="EMBL" id="BAP00969.1"/>
    </source>
</evidence>
<evidence type="ECO:0000256" key="7">
    <source>
        <dbReference type="HAMAP-Rule" id="MF_00530"/>
    </source>
</evidence>
<evidence type="ECO:0000256" key="5">
    <source>
        <dbReference type="ARBA" id="ARBA00023136"/>
    </source>
</evidence>
<reference evidence="9" key="3">
    <citation type="journal article" date="2019" name="Vet. Microbiol.">
        <title>Mutations associated with change of susceptibility to lincosamides and/or macrolides in field and laboratory-derived Mycoplasma californicum strains in Japan, and development of a rapid detection method for these mutations.</title>
        <authorList>
            <person name="Hata E."/>
            <person name="Nagai K."/>
            <person name="Murakami K."/>
        </authorList>
    </citation>
    <scope>NUCLEOTIDE SEQUENCE</scope>
    <source>
        <strain evidence="9">HAZ160_1</strain>
    </source>
</reference>
<reference evidence="9" key="1">
    <citation type="journal article" date="2014" name="Appl. Environ. Microbiol.">
        <title>Molecular Epidemiology of Cases of Mycoplasma californicum Infection in Japan.</title>
        <authorList>
            <person name="Hata E."/>
            <person name="Suzuki K."/>
            <person name="Hanyu H."/>
            <person name="Itoh M."/>
            <person name="Higuchi H."/>
            <person name="Kobayashi H."/>
        </authorList>
    </citation>
    <scope>NUCLEOTIDE SEQUENCE</scope>
    <source>
        <strain evidence="9">HAZ160_1</strain>
    </source>
</reference>
<keyword evidence="7" id="KW-0066">ATP synthesis</keyword>
<evidence type="ECO:0000256" key="6">
    <source>
        <dbReference type="ARBA" id="ARBA00023196"/>
    </source>
</evidence>
<comment type="similarity">
    <text evidence="2 7">Belongs to the ATPase epsilon chain family.</text>
</comment>
<evidence type="ECO:0000256" key="4">
    <source>
        <dbReference type="ARBA" id="ARBA00023065"/>
    </source>
</evidence>
<keyword evidence="3 7" id="KW-0813">Transport</keyword>
<dbReference type="Gene3D" id="2.60.15.10">
    <property type="entry name" value="F0F1 ATP synthase delta/epsilon subunit, N-terminal"/>
    <property type="match status" value="1"/>
</dbReference>
<keyword evidence="4 7" id="KW-0406">Ion transport</keyword>
<dbReference type="GO" id="GO:0005886">
    <property type="term" value="C:plasma membrane"/>
    <property type="evidence" value="ECO:0007669"/>
    <property type="project" value="UniProtKB-SubCell"/>
</dbReference>
<name>A0AAT9F7V3_9BACT</name>
<dbReference type="Pfam" id="PF02823">
    <property type="entry name" value="ATP-synt_DE_N"/>
    <property type="match status" value="1"/>
</dbReference>
<dbReference type="AlphaFoldDB" id="A0AAT9F7V3"/>
<proteinExistence type="inferred from homology"/>
<dbReference type="InterPro" id="IPR001469">
    <property type="entry name" value="ATP_synth_F1_dsu/esu"/>
</dbReference>
<dbReference type="SUPFAM" id="SSF51344">
    <property type="entry name" value="Epsilon subunit of F1F0-ATP synthase N-terminal domain"/>
    <property type="match status" value="1"/>
</dbReference>
<keyword evidence="7" id="KW-0375">Hydrogen ion transport</keyword>
<dbReference type="GO" id="GO:0045259">
    <property type="term" value="C:proton-transporting ATP synthase complex"/>
    <property type="evidence" value="ECO:0007669"/>
    <property type="project" value="UniProtKB-KW"/>
</dbReference>
<evidence type="ECO:0000259" key="8">
    <source>
        <dbReference type="Pfam" id="PF02823"/>
    </source>
</evidence>
<comment type="subcellular location">
    <subcellularLocation>
        <location evidence="7">Cell membrane</location>
        <topology evidence="7">Peripheral membrane protein</topology>
    </subcellularLocation>
    <subcellularLocation>
        <location evidence="1">Endomembrane system</location>
        <topology evidence="1">Peripheral membrane protein</topology>
    </subcellularLocation>
</comment>
<dbReference type="HAMAP" id="MF_00530">
    <property type="entry name" value="ATP_synth_epsil_bac"/>
    <property type="match status" value="1"/>
</dbReference>
<evidence type="ECO:0000256" key="2">
    <source>
        <dbReference type="ARBA" id="ARBA00005712"/>
    </source>
</evidence>
<dbReference type="InterPro" id="IPR036771">
    <property type="entry name" value="ATPsynth_dsu/esu_N"/>
</dbReference>
<dbReference type="GO" id="GO:0012505">
    <property type="term" value="C:endomembrane system"/>
    <property type="evidence" value="ECO:0007669"/>
    <property type="project" value="UniProtKB-SubCell"/>
</dbReference>
<keyword evidence="7" id="KW-1003">Cell membrane</keyword>
<gene>
    <name evidence="7 9" type="primary">atpC</name>
    <name evidence="9" type="ORF">MCAL160_0354</name>
</gene>
<dbReference type="EMBL" id="AP013353">
    <property type="protein sequence ID" value="BAP00969.1"/>
    <property type="molecule type" value="Genomic_DNA"/>
</dbReference>
<comment type="function">
    <text evidence="7">Produces ATP from ADP in the presence of a proton gradient across the membrane.</text>
</comment>
<dbReference type="InterPro" id="IPR020546">
    <property type="entry name" value="ATP_synth_F1_dsu/esu_N"/>
</dbReference>
<reference evidence="9" key="2">
    <citation type="journal article" date="2014" name="Genome Announc.">
        <title>Complete Genome Sequence of Mycoplasma californicum Strain HAZ160_1 from Bovine Mastitic Milk in Japan.</title>
        <authorList>
            <person name="Hata E."/>
            <person name="Murakami K."/>
        </authorList>
    </citation>
    <scope>NUCLEOTIDE SEQUENCE</scope>
    <source>
        <strain evidence="9">HAZ160_1</strain>
    </source>
</reference>
<dbReference type="GO" id="GO:0046933">
    <property type="term" value="F:proton-transporting ATP synthase activity, rotational mechanism"/>
    <property type="evidence" value="ECO:0007669"/>
    <property type="project" value="UniProtKB-UniRule"/>
</dbReference>
<organism evidence="9">
    <name type="scientific">Mycoplasmopsis californica HAZ160_1</name>
    <dbReference type="NCBI Taxonomy" id="1397850"/>
    <lineage>
        <taxon>Bacteria</taxon>
        <taxon>Bacillati</taxon>
        <taxon>Mycoplasmatota</taxon>
        <taxon>Mycoplasmoidales</taxon>
        <taxon>Metamycoplasmataceae</taxon>
        <taxon>Mycoplasmopsis</taxon>
    </lineage>
</organism>